<evidence type="ECO:0000256" key="1">
    <source>
        <dbReference type="SAM" id="MobiDB-lite"/>
    </source>
</evidence>
<name>A0ABD0J8H9_9CAEN</name>
<protein>
    <submittedName>
        <fullName evidence="2">Uncharacterized protein</fullName>
    </submittedName>
</protein>
<organism evidence="2 3">
    <name type="scientific">Batillaria attramentaria</name>
    <dbReference type="NCBI Taxonomy" id="370345"/>
    <lineage>
        <taxon>Eukaryota</taxon>
        <taxon>Metazoa</taxon>
        <taxon>Spiralia</taxon>
        <taxon>Lophotrochozoa</taxon>
        <taxon>Mollusca</taxon>
        <taxon>Gastropoda</taxon>
        <taxon>Caenogastropoda</taxon>
        <taxon>Sorbeoconcha</taxon>
        <taxon>Cerithioidea</taxon>
        <taxon>Batillariidae</taxon>
        <taxon>Batillaria</taxon>
    </lineage>
</organism>
<gene>
    <name evidence="2" type="ORF">BaRGS_00037639</name>
</gene>
<feature type="region of interest" description="Disordered" evidence="1">
    <location>
        <begin position="98"/>
        <end position="142"/>
    </location>
</feature>
<feature type="compositionally biased region" description="Polar residues" evidence="1">
    <location>
        <begin position="98"/>
        <end position="115"/>
    </location>
</feature>
<dbReference type="Proteomes" id="UP001519460">
    <property type="component" value="Unassembled WGS sequence"/>
</dbReference>
<dbReference type="EMBL" id="JACVVK020000572">
    <property type="protein sequence ID" value="KAK7465176.1"/>
    <property type="molecule type" value="Genomic_DNA"/>
</dbReference>
<comment type="caution">
    <text evidence="2">The sequence shown here is derived from an EMBL/GenBank/DDBJ whole genome shotgun (WGS) entry which is preliminary data.</text>
</comment>
<proteinExistence type="predicted"/>
<feature type="compositionally biased region" description="Basic and acidic residues" evidence="1">
    <location>
        <begin position="16"/>
        <end position="27"/>
    </location>
</feature>
<feature type="region of interest" description="Disordered" evidence="1">
    <location>
        <begin position="1"/>
        <end position="28"/>
    </location>
</feature>
<evidence type="ECO:0000313" key="2">
    <source>
        <dbReference type="EMBL" id="KAK7465176.1"/>
    </source>
</evidence>
<dbReference type="AlphaFoldDB" id="A0ABD0J8H9"/>
<feature type="compositionally biased region" description="Polar residues" evidence="1">
    <location>
        <begin position="133"/>
        <end position="142"/>
    </location>
</feature>
<evidence type="ECO:0000313" key="3">
    <source>
        <dbReference type="Proteomes" id="UP001519460"/>
    </source>
</evidence>
<keyword evidence="3" id="KW-1185">Reference proteome</keyword>
<accession>A0ABD0J8H9</accession>
<reference evidence="2 3" key="1">
    <citation type="journal article" date="2023" name="Sci. Data">
        <title>Genome assembly of the Korean intertidal mud-creeper Batillaria attramentaria.</title>
        <authorList>
            <person name="Patra A.K."/>
            <person name="Ho P.T."/>
            <person name="Jun S."/>
            <person name="Lee S.J."/>
            <person name="Kim Y."/>
            <person name="Won Y.J."/>
        </authorList>
    </citation>
    <scope>NUCLEOTIDE SEQUENCE [LARGE SCALE GENOMIC DNA]</scope>
    <source>
        <strain evidence="2">Wonlab-2016</strain>
    </source>
</reference>
<sequence length="211" mass="23374">MPAHTSSLTSFSALKGDPDPITRRDGASKTVRLSTHYVLWRGLQIGNQIPGSKKHVRPKEESTCTLWRPFYGDQLTTPLLVCEGDISSAGQTYVQTTASANSQNSNARQQMLQKTATERKKNERKRSLLTAGANGSNNQRRSSGAGVCHWHLPITFDISGHVRKVYTDCSKRQEMPELISVAYAFRTKSPLMFQFSLCRLSSSVNGENAVL</sequence>
<feature type="compositionally biased region" description="Polar residues" evidence="1">
    <location>
        <begin position="1"/>
        <end position="12"/>
    </location>
</feature>